<dbReference type="Proteomes" id="UP001530377">
    <property type="component" value="Unassembled WGS sequence"/>
</dbReference>
<comment type="caution">
    <text evidence="3">The sequence shown here is derived from an EMBL/GenBank/DDBJ whole genome shotgun (WGS) entry which is preliminary data.</text>
</comment>
<dbReference type="Gene3D" id="3.40.50.720">
    <property type="entry name" value="NAD(P)-binding Rossmann-like Domain"/>
    <property type="match status" value="1"/>
</dbReference>
<proteinExistence type="predicted"/>
<evidence type="ECO:0000313" key="3">
    <source>
        <dbReference type="EMBL" id="KAL3823449.1"/>
    </source>
</evidence>
<dbReference type="AlphaFoldDB" id="A0ABD3SFX2"/>
<dbReference type="SUPFAM" id="SSF51735">
    <property type="entry name" value="NAD(P)-binding Rossmann-fold domains"/>
    <property type="match status" value="1"/>
</dbReference>
<protein>
    <recommendedName>
        <fullName evidence="2">NAD(P)-binding domain-containing protein</fullName>
    </recommendedName>
</protein>
<dbReference type="InterPro" id="IPR016040">
    <property type="entry name" value="NAD(P)-bd_dom"/>
</dbReference>
<organism evidence="3 4">
    <name type="scientific">Cyclostephanos tholiformis</name>
    <dbReference type="NCBI Taxonomy" id="382380"/>
    <lineage>
        <taxon>Eukaryota</taxon>
        <taxon>Sar</taxon>
        <taxon>Stramenopiles</taxon>
        <taxon>Ochrophyta</taxon>
        <taxon>Bacillariophyta</taxon>
        <taxon>Coscinodiscophyceae</taxon>
        <taxon>Thalassiosirophycidae</taxon>
        <taxon>Stephanodiscales</taxon>
        <taxon>Stephanodiscaceae</taxon>
        <taxon>Cyclostephanos</taxon>
    </lineage>
</organism>
<gene>
    <name evidence="3" type="ORF">ACHAXA_010209</name>
</gene>
<evidence type="ECO:0000259" key="2">
    <source>
        <dbReference type="Pfam" id="PF13460"/>
    </source>
</evidence>
<dbReference type="PANTHER" id="PTHR15020:SF11">
    <property type="entry name" value="OS06G0360300 PROTEIN"/>
    <property type="match status" value="1"/>
</dbReference>
<dbReference type="InterPro" id="IPR036291">
    <property type="entry name" value="NAD(P)-bd_dom_sf"/>
</dbReference>
<feature type="region of interest" description="Disordered" evidence="1">
    <location>
        <begin position="75"/>
        <end position="106"/>
    </location>
</feature>
<feature type="domain" description="NAD(P)-binding" evidence="2">
    <location>
        <begin position="250"/>
        <end position="356"/>
    </location>
</feature>
<dbReference type="Pfam" id="PF13460">
    <property type="entry name" value="NAD_binding_10"/>
    <property type="match status" value="2"/>
</dbReference>
<sequence>MTIFTTMVTNKLNASALAVAVVVAAIAAASPDVVCAFRLSPSYSSSQRVLLPPSSPASTVGDVIRSAARDKQMRWPHGPLFSSVPERSSSSSSTVNSSPPPPPLSTLVNRVAVAGATGRTGRYVVEELLRRNVRVLAMVRDVDKANDVLDPTNEYLTIRRTDLGDRDDVISALNDDDGCDAAIWCATGFSDSPDQSWLARLTALFGFATNSKASIDAVGLPALGEGLAKRGVGGSGYGDGGGGGGGGGNASLPRVVMLSSAGVTRPDWSDEKKKALEGSAAIPIVRLNPFGILGLKKESEERLRTCGVDYCIFRPCGLNDNWSPNQRPIFSQGDVAVGRINRMDVARILVDILSTPEATGKTFEAFSIANSEGYYPPAPSLGPALARLVPDDHNAGRGLSEESVRVTYALMQQLLPGEKQDPARLAMGQTYEQLDRDERGRLGERGTEVAPIRTT</sequence>
<feature type="region of interest" description="Disordered" evidence="1">
    <location>
        <begin position="431"/>
        <end position="455"/>
    </location>
</feature>
<evidence type="ECO:0000256" key="1">
    <source>
        <dbReference type="SAM" id="MobiDB-lite"/>
    </source>
</evidence>
<reference evidence="3 4" key="1">
    <citation type="submission" date="2024-10" db="EMBL/GenBank/DDBJ databases">
        <title>Updated reference genomes for cyclostephanoid diatoms.</title>
        <authorList>
            <person name="Roberts W.R."/>
            <person name="Alverson A.J."/>
        </authorList>
    </citation>
    <scope>NUCLEOTIDE SEQUENCE [LARGE SCALE GENOMIC DNA]</scope>
    <source>
        <strain evidence="3 4">AJA228-03</strain>
    </source>
</reference>
<keyword evidence="4" id="KW-1185">Reference proteome</keyword>
<dbReference type="PANTHER" id="PTHR15020">
    <property type="entry name" value="FLAVIN REDUCTASE-RELATED"/>
    <property type="match status" value="1"/>
</dbReference>
<dbReference type="EMBL" id="JALLPB020000037">
    <property type="protein sequence ID" value="KAL3823449.1"/>
    <property type="molecule type" value="Genomic_DNA"/>
</dbReference>
<evidence type="ECO:0000313" key="4">
    <source>
        <dbReference type="Proteomes" id="UP001530377"/>
    </source>
</evidence>
<feature type="compositionally biased region" description="Low complexity" evidence="1">
    <location>
        <begin position="82"/>
        <end position="97"/>
    </location>
</feature>
<accession>A0ABD3SFX2</accession>
<feature type="domain" description="NAD(P)-binding" evidence="2">
    <location>
        <begin position="115"/>
        <end position="194"/>
    </location>
</feature>
<feature type="compositionally biased region" description="Basic and acidic residues" evidence="1">
    <location>
        <begin position="433"/>
        <end position="447"/>
    </location>
</feature>
<name>A0ABD3SFX2_9STRA</name>